<dbReference type="Proteomes" id="UP000722791">
    <property type="component" value="Unassembled WGS sequence"/>
</dbReference>
<dbReference type="GO" id="GO:0005634">
    <property type="term" value="C:nucleus"/>
    <property type="evidence" value="ECO:0007669"/>
    <property type="project" value="InterPro"/>
</dbReference>
<sequence length="869" mass="91832">MKESTGAEPEAMNMSAISSAPLQLAQVTKSEPCGKDENALKGTCTTLNGSLREAEPAIDDENEQGTRKSRPTPRRPMRCQVDGCGVDLAQARKYFQRYRVCERHLKSPSLQMDGRNVRFCDQCSKFHDISMFEGSRRTCNEKLERTRQARSDKRRQQTGQAERKDLRANAGRQSPVDDVSCLKRQHDEGPGYSEKYTQEGSGYVLRKRNWWPSLPATSVALAAAPKSSPVPVPMLSSAPNQPDAQDVLALHWATRAAVGTGGGAMGGVHVQLSGHGHGHANHGTGKHEGGSGCGGASSRSSLDDGYPHLQLLRMDSVSSRPGGMDSQGHSMATRNGGAGSSAVAALGSRDPGDHSHVYMMSGEALCKQRATAPGARAGVATGSQAAVLLQELYGIESGDVRFAVGRGVHSGSDGGLVAARGIGHVPWDVRSDVEARLPDSGGRLALHKSEASYIDTPPLRGRIENDVLLYGNGSGAGADAGALLFPAAAASTEQRLVAQLQAPVAEGSRAEGRVVALHSEHRAPHGAGTDFTAMETRCQKDDLYSRGRIAPAPVIASADGEDDVDEAIPAALRVVIASLMARRGTARPQPDAIAAAVARLANYRERGEAMAAAELVLSALVAGRDSAGPTLRGNSYDTTVVGCRGGVRAPSHVAAAGPAIPVLDLAADAHVPAPALVVPQVASAGRKLNIDNCPPGSGADPSALQIQRLHQQLILQLTQETESEYNTPRLAAHLSDRRQPLQQQHVKFSQASPDRRQQVQLVLGMAANRGSVAAAASEVTTAAAAPPTPPQVHRPQLDGAAVQREFQRPAANANGRYHRSTYDTYVDLAAQQMSSMDGKVGAVGDGRDVREFLHLRHLLDQLGVQVVLQ</sequence>
<dbReference type="InterPro" id="IPR036893">
    <property type="entry name" value="SBP_sf"/>
</dbReference>
<evidence type="ECO:0000259" key="5">
    <source>
        <dbReference type="PROSITE" id="PS51141"/>
    </source>
</evidence>
<feature type="compositionally biased region" description="Basic and acidic residues" evidence="4">
    <location>
        <begin position="180"/>
        <end position="189"/>
    </location>
</feature>
<accession>A0A8J4LQD1</accession>
<organism evidence="7 8">
    <name type="scientific">Volvox reticuliferus</name>
    <dbReference type="NCBI Taxonomy" id="1737510"/>
    <lineage>
        <taxon>Eukaryota</taxon>
        <taxon>Viridiplantae</taxon>
        <taxon>Chlorophyta</taxon>
        <taxon>core chlorophytes</taxon>
        <taxon>Chlorophyceae</taxon>
        <taxon>CS clade</taxon>
        <taxon>Chlamydomonadales</taxon>
        <taxon>Volvocaceae</taxon>
        <taxon>Volvox</taxon>
    </lineage>
</organism>
<protein>
    <recommendedName>
        <fullName evidence="5">SBP-type domain-containing protein</fullName>
    </recommendedName>
</protein>
<feature type="domain" description="SBP-type" evidence="5">
    <location>
        <begin position="76"/>
        <end position="153"/>
    </location>
</feature>
<dbReference type="EMBL" id="BNCP01000020">
    <property type="protein sequence ID" value="GIL80828.1"/>
    <property type="molecule type" value="Genomic_DNA"/>
</dbReference>
<gene>
    <name evidence="6" type="ORF">Vretifemale_9903</name>
    <name evidence="7" type="ORF">Vretimale_9407</name>
</gene>
<keyword evidence="3" id="KW-0862">Zinc</keyword>
<evidence type="ECO:0000313" key="6">
    <source>
        <dbReference type="EMBL" id="GIL80828.1"/>
    </source>
</evidence>
<dbReference type="PANTHER" id="PTHR31251:SF169">
    <property type="entry name" value="SQUAMOSA PROMOTER-BINDING-LIKE PROTEIN 8"/>
    <property type="match status" value="1"/>
</dbReference>
<dbReference type="PROSITE" id="PS51141">
    <property type="entry name" value="ZF_SBP"/>
    <property type="match status" value="1"/>
</dbReference>
<dbReference type="Proteomes" id="UP000747110">
    <property type="component" value="Unassembled WGS sequence"/>
</dbReference>
<dbReference type="Pfam" id="PF03110">
    <property type="entry name" value="SBP"/>
    <property type="match status" value="1"/>
</dbReference>
<feature type="region of interest" description="Disordered" evidence="4">
    <location>
        <begin position="143"/>
        <end position="197"/>
    </location>
</feature>
<evidence type="ECO:0000256" key="2">
    <source>
        <dbReference type="ARBA" id="ARBA00022771"/>
    </source>
</evidence>
<dbReference type="AlphaFoldDB" id="A0A8J4LQD1"/>
<dbReference type="GO" id="GO:0003677">
    <property type="term" value="F:DNA binding"/>
    <property type="evidence" value="ECO:0007669"/>
    <property type="project" value="InterPro"/>
</dbReference>
<dbReference type="InterPro" id="IPR044817">
    <property type="entry name" value="SBP-like"/>
</dbReference>
<evidence type="ECO:0000313" key="8">
    <source>
        <dbReference type="Proteomes" id="UP000722791"/>
    </source>
</evidence>
<evidence type="ECO:0000256" key="4">
    <source>
        <dbReference type="SAM" id="MobiDB-lite"/>
    </source>
</evidence>
<evidence type="ECO:0000313" key="9">
    <source>
        <dbReference type="Proteomes" id="UP000747110"/>
    </source>
</evidence>
<proteinExistence type="predicted"/>
<dbReference type="GO" id="GO:0008270">
    <property type="term" value="F:zinc ion binding"/>
    <property type="evidence" value="ECO:0007669"/>
    <property type="project" value="UniProtKB-KW"/>
</dbReference>
<dbReference type="InterPro" id="IPR004333">
    <property type="entry name" value="SBP_dom"/>
</dbReference>
<dbReference type="PANTHER" id="PTHR31251">
    <property type="entry name" value="SQUAMOSA PROMOTER-BINDING-LIKE PROTEIN 4"/>
    <property type="match status" value="1"/>
</dbReference>
<dbReference type="SUPFAM" id="SSF103612">
    <property type="entry name" value="SBT domain"/>
    <property type="match status" value="1"/>
</dbReference>
<reference evidence="7" key="1">
    <citation type="journal article" date="2021" name="Proc. Natl. Acad. Sci. U.S.A.">
        <title>Three genomes in the algal genus Volvox reveal the fate of a haploid sex-determining region after a transition to homothallism.</title>
        <authorList>
            <person name="Yamamoto K."/>
            <person name="Hamaji T."/>
            <person name="Kawai-Toyooka H."/>
            <person name="Matsuzaki R."/>
            <person name="Takahashi F."/>
            <person name="Nishimura Y."/>
            <person name="Kawachi M."/>
            <person name="Noguchi H."/>
            <person name="Minakuchi Y."/>
            <person name="Umen J.G."/>
            <person name="Toyoda A."/>
            <person name="Nozaki H."/>
        </authorList>
    </citation>
    <scope>NUCLEOTIDE SEQUENCE</scope>
    <source>
        <strain evidence="7">NIES-3785</strain>
        <strain evidence="6">NIES-3786</strain>
    </source>
</reference>
<keyword evidence="9" id="KW-1185">Reference proteome</keyword>
<comment type="caution">
    <text evidence="7">The sequence shown here is derived from an EMBL/GenBank/DDBJ whole genome shotgun (WGS) entry which is preliminary data.</text>
</comment>
<feature type="compositionally biased region" description="Basic and acidic residues" evidence="4">
    <location>
        <begin position="143"/>
        <end position="167"/>
    </location>
</feature>
<name>A0A8J4LQD1_9CHLO</name>
<feature type="region of interest" description="Disordered" evidence="4">
    <location>
        <begin position="275"/>
        <end position="300"/>
    </location>
</feature>
<dbReference type="OrthoDB" id="551447at2759"/>
<feature type="compositionally biased region" description="Basic residues" evidence="4">
    <location>
        <begin position="67"/>
        <end position="77"/>
    </location>
</feature>
<keyword evidence="2" id="KW-0863">Zinc-finger</keyword>
<evidence type="ECO:0000256" key="1">
    <source>
        <dbReference type="ARBA" id="ARBA00022723"/>
    </source>
</evidence>
<evidence type="ECO:0000256" key="3">
    <source>
        <dbReference type="ARBA" id="ARBA00022833"/>
    </source>
</evidence>
<evidence type="ECO:0000313" key="7">
    <source>
        <dbReference type="EMBL" id="GIM04962.1"/>
    </source>
</evidence>
<feature type="region of interest" description="Disordered" evidence="4">
    <location>
        <begin position="318"/>
        <end position="343"/>
    </location>
</feature>
<dbReference type="Gene3D" id="4.10.1100.10">
    <property type="entry name" value="Transcription factor, SBP-box domain"/>
    <property type="match status" value="1"/>
</dbReference>
<dbReference type="EMBL" id="BNCQ01000017">
    <property type="protein sequence ID" value="GIM04962.1"/>
    <property type="molecule type" value="Genomic_DNA"/>
</dbReference>
<keyword evidence="1" id="KW-0479">Metal-binding</keyword>
<feature type="compositionally biased region" description="Polar residues" evidence="4">
    <location>
        <begin position="15"/>
        <end position="29"/>
    </location>
</feature>
<feature type="region of interest" description="Disordered" evidence="4">
    <location>
        <begin position="1"/>
        <end position="77"/>
    </location>
</feature>